<proteinExistence type="predicted"/>
<accession>A0A9N9IPT4</accession>
<sequence>KETHNIEAATEENFRIRRETVRQQNEQEPIVNRRTIASSVDSTRAEQSEEPVSVTSTQSTAVGLRSEISFLISSFLAFSFSIASDKVAISVEQPIITPLIAHSIKVLRACIYSWNLQAETFTRLPVFITCCAKGKISLLPMQEFLPSLDILLTNSDSSACLFRQHIRMYNSALAFTSMGMKIDHNITETANVYNFRIHSEMYHTIGSLLLDNPSPQFAQLYVYDTEHELQNRMSIMPNLDSIILAELQQILHNMNPYCRIFRQVGNMHKLDLSLDLKMLIINNRRQDPRRYNIPTTSEVAVIMIDDRQTDKLLNHDIIVPYSSSLIQEFIENKD</sequence>
<evidence type="ECO:0000256" key="1">
    <source>
        <dbReference type="SAM" id="MobiDB-lite"/>
    </source>
</evidence>
<reference evidence="2" key="1">
    <citation type="submission" date="2021-06" db="EMBL/GenBank/DDBJ databases">
        <authorList>
            <person name="Kallberg Y."/>
            <person name="Tangrot J."/>
            <person name="Rosling A."/>
        </authorList>
    </citation>
    <scope>NUCLEOTIDE SEQUENCE</scope>
    <source>
        <strain evidence="2">FL966</strain>
    </source>
</reference>
<dbReference type="PANTHER" id="PTHR45786:SF74">
    <property type="entry name" value="ATP-DEPENDENT DNA HELICASE"/>
    <property type="match status" value="1"/>
</dbReference>
<name>A0A9N9IPT4_9GLOM</name>
<evidence type="ECO:0000313" key="2">
    <source>
        <dbReference type="EMBL" id="CAG8743002.1"/>
    </source>
</evidence>
<gene>
    <name evidence="2" type="ORF">CPELLU_LOCUS14193</name>
</gene>
<feature type="compositionally biased region" description="Basic and acidic residues" evidence="1">
    <location>
        <begin position="12"/>
        <end position="21"/>
    </location>
</feature>
<dbReference type="AlphaFoldDB" id="A0A9N9IPT4"/>
<feature type="non-terminal residue" evidence="2">
    <location>
        <position position="334"/>
    </location>
</feature>
<dbReference type="EMBL" id="CAJVQA010016429">
    <property type="protein sequence ID" value="CAG8743002.1"/>
    <property type="molecule type" value="Genomic_DNA"/>
</dbReference>
<organism evidence="2 3">
    <name type="scientific">Cetraspora pellucida</name>
    <dbReference type="NCBI Taxonomy" id="1433469"/>
    <lineage>
        <taxon>Eukaryota</taxon>
        <taxon>Fungi</taxon>
        <taxon>Fungi incertae sedis</taxon>
        <taxon>Mucoromycota</taxon>
        <taxon>Glomeromycotina</taxon>
        <taxon>Glomeromycetes</taxon>
        <taxon>Diversisporales</taxon>
        <taxon>Gigasporaceae</taxon>
        <taxon>Cetraspora</taxon>
    </lineage>
</organism>
<comment type="caution">
    <text evidence="2">The sequence shown here is derived from an EMBL/GenBank/DDBJ whole genome shotgun (WGS) entry which is preliminary data.</text>
</comment>
<dbReference type="Proteomes" id="UP000789759">
    <property type="component" value="Unassembled WGS sequence"/>
</dbReference>
<dbReference type="OrthoDB" id="1748060at2759"/>
<evidence type="ECO:0000313" key="3">
    <source>
        <dbReference type="Proteomes" id="UP000789759"/>
    </source>
</evidence>
<keyword evidence="3" id="KW-1185">Reference proteome</keyword>
<protein>
    <submittedName>
        <fullName evidence="2">20_t:CDS:1</fullName>
    </submittedName>
</protein>
<dbReference type="PANTHER" id="PTHR45786">
    <property type="entry name" value="DNA BINDING PROTEIN-LIKE"/>
    <property type="match status" value="1"/>
</dbReference>
<feature type="region of interest" description="Disordered" evidence="1">
    <location>
        <begin position="1"/>
        <end position="52"/>
    </location>
</feature>